<sequence>MNHNYSENFFESSKKKNFITEGLKSIFEKINGHHSSSSSSSSRCCCNNSCIPAELSSTINNALDATFDKFQARKAQVKSYKSSGLF</sequence>
<name>A0AC35GIW7_9BILA</name>
<dbReference type="Proteomes" id="UP000887580">
    <property type="component" value="Unplaced"/>
</dbReference>
<dbReference type="WBParaSite" id="PS1159_v2.g5551.t1">
    <property type="protein sequence ID" value="PS1159_v2.g5551.t1"/>
    <property type="gene ID" value="PS1159_v2.g5551"/>
</dbReference>
<organism evidence="1 2">
    <name type="scientific">Panagrolaimus sp. PS1159</name>
    <dbReference type="NCBI Taxonomy" id="55785"/>
    <lineage>
        <taxon>Eukaryota</taxon>
        <taxon>Metazoa</taxon>
        <taxon>Ecdysozoa</taxon>
        <taxon>Nematoda</taxon>
        <taxon>Chromadorea</taxon>
        <taxon>Rhabditida</taxon>
        <taxon>Tylenchina</taxon>
        <taxon>Panagrolaimomorpha</taxon>
        <taxon>Panagrolaimoidea</taxon>
        <taxon>Panagrolaimidae</taxon>
        <taxon>Panagrolaimus</taxon>
    </lineage>
</organism>
<reference evidence="2" key="1">
    <citation type="submission" date="2022-11" db="UniProtKB">
        <authorList>
            <consortium name="WormBaseParasite"/>
        </authorList>
    </citation>
    <scope>IDENTIFICATION</scope>
</reference>
<accession>A0AC35GIW7</accession>
<evidence type="ECO:0000313" key="1">
    <source>
        <dbReference type="Proteomes" id="UP000887580"/>
    </source>
</evidence>
<proteinExistence type="predicted"/>
<protein>
    <submittedName>
        <fullName evidence="2">Ovule protein</fullName>
    </submittedName>
</protein>
<evidence type="ECO:0000313" key="2">
    <source>
        <dbReference type="WBParaSite" id="PS1159_v2.g5551.t1"/>
    </source>
</evidence>